<dbReference type="GO" id="GO:0016651">
    <property type="term" value="F:oxidoreductase activity, acting on NAD(P)H"/>
    <property type="evidence" value="ECO:0007669"/>
    <property type="project" value="InterPro"/>
</dbReference>
<sequence>MHILSMTKTLFKNIIHGPYTVLYPIKKKANYVRTRGSINNDIQNCIFCGICERRCPTGAIKVEKADKKWSIERMQCIQCGYCVEVCPKKCLNMNNQYTAPSSKKTRDEYVDARVSDNEKNN</sequence>
<evidence type="ECO:0000256" key="2">
    <source>
        <dbReference type="ARBA" id="ARBA00022723"/>
    </source>
</evidence>
<dbReference type="OrthoDB" id="9803192at2"/>
<evidence type="ECO:0000313" key="7">
    <source>
        <dbReference type="EMBL" id="SEW39917.1"/>
    </source>
</evidence>
<gene>
    <name evidence="7" type="ORF">SAMN05421659_11571</name>
</gene>
<dbReference type="InterPro" id="IPR010226">
    <property type="entry name" value="NADH_quinone_OxRdtase_chainI"/>
</dbReference>
<keyword evidence="4" id="KW-0411">Iron-sulfur</keyword>
<evidence type="ECO:0000256" key="5">
    <source>
        <dbReference type="SAM" id="MobiDB-lite"/>
    </source>
</evidence>
<dbReference type="EMBL" id="FOJI01000015">
    <property type="protein sequence ID" value="SEW39917.1"/>
    <property type="molecule type" value="Genomic_DNA"/>
</dbReference>
<keyword evidence="1" id="KW-0004">4Fe-4S</keyword>
<dbReference type="Proteomes" id="UP000199701">
    <property type="component" value="Unassembled WGS sequence"/>
</dbReference>
<dbReference type="PROSITE" id="PS51379">
    <property type="entry name" value="4FE4S_FER_2"/>
    <property type="match status" value="2"/>
</dbReference>
<evidence type="ECO:0000256" key="3">
    <source>
        <dbReference type="ARBA" id="ARBA00023004"/>
    </source>
</evidence>
<evidence type="ECO:0000313" key="8">
    <source>
        <dbReference type="Proteomes" id="UP000199701"/>
    </source>
</evidence>
<dbReference type="PANTHER" id="PTHR10849">
    <property type="entry name" value="NADH DEHYDROGENASE UBIQUINONE IRON-SULFUR PROTEIN 8, MITOCHONDRIAL"/>
    <property type="match status" value="1"/>
</dbReference>
<proteinExistence type="predicted"/>
<feature type="domain" description="4Fe-4S ferredoxin-type" evidence="6">
    <location>
        <begin position="36"/>
        <end position="65"/>
    </location>
</feature>
<protein>
    <submittedName>
        <fullName evidence="7">4Fe-4S dicluster domain-containing protein</fullName>
    </submittedName>
</protein>
<name>A0A1I0RGD0_9FIRM</name>
<dbReference type="Pfam" id="PF13237">
    <property type="entry name" value="Fer4_10"/>
    <property type="match status" value="1"/>
</dbReference>
<dbReference type="Gene3D" id="3.30.70.20">
    <property type="match status" value="2"/>
</dbReference>
<feature type="domain" description="4Fe-4S ferredoxin-type" evidence="6">
    <location>
        <begin position="67"/>
        <end position="96"/>
    </location>
</feature>
<dbReference type="PROSITE" id="PS00198">
    <property type="entry name" value="4FE4S_FER_1"/>
    <property type="match status" value="2"/>
</dbReference>
<dbReference type="SUPFAM" id="SSF54862">
    <property type="entry name" value="4Fe-4S ferredoxins"/>
    <property type="match status" value="1"/>
</dbReference>
<evidence type="ECO:0000256" key="4">
    <source>
        <dbReference type="ARBA" id="ARBA00023014"/>
    </source>
</evidence>
<evidence type="ECO:0000259" key="6">
    <source>
        <dbReference type="PROSITE" id="PS51379"/>
    </source>
</evidence>
<dbReference type="STRING" id="99656.SAMN05421659_11571"/>
<dbReference type="GO" id="GO:0016020">
    <property type="term" value="C:membrane"/>
    <property type="evidence" value="ECO:0007669"/>
    <property type="project" value="InterPro"/>
</dbReference>
<feature type="compositionally biased region" description="Basic and acidic residues" evidence="5">
    <location>
        <begin position="104"/>
        <end position="121"/>
    </location>
</feature>
<dbReference type="GO" id="GO:0046872">
    <property type="term" value="F:metal ion binding"/>
    <property type="evidence" value="ECO:0007669"/>
    <property type="project" value="UniProtKB-KW"/>
</dbReference>
<feature type="region of interest" description="Disordered" evidence="5">
    <location>
        <begin position="96"/>
        <end position="121"/>
    </location>
</feature>
<accession>A0A1I0RGD0</accession>
<keyword evidence="8" id="KW-1185">Reference proteome</keyword>
<dbReference type="RefSeq" id="WP_092456236.1">
    <property type="nucleotide sequence ID" value="NZ_FOJI01000015.1"/>
</dbReference>
<dbReference type="GO" id="GO:0051539">
    <property type="term" value="F:4 iron, 4 sulfur cluster binding"/>
    <property type="evidence" value="ECO:0007669"/>
    <property type="project" value="UniProtKB-KW"/>
</dbReference>
<evidence type="ECO:0000256" key="1">
    <source>
        <dbReference type="ARBA" id="ARBA00022485"/>
    </source>
</evidence>
<dbReference type="InterPro" id="IPR017900">
    <property type="entry name" value="4Fe4S_Fe_S_CS"/>
</dbReference>
<keyword evidence="2" id="KW-0479">Metal-binding</keyword>
<dbReference type="AlphaFoldDB" id="A0A1I0RGD0"/>
<dbReference type="InterPro" id="IPR017896">
    <property type="entry name" value="4Fe4S_Fe-S-bd"/>
</dbReference>
<reference evidence="7 8" key="1">
    <citation type="submission" date="2016-10" db="EMBL/GenBank/DDBJ databases">
        <authorList>
            <person name="de Groot N.N."/>
        </authorList>
    </citation>
    <scope>NUCLEOTIDE SEQUENCE [LARGE SCALE GENOMIC DNA]</scope>
    <source>
        <strain evidence="7 8">DSM 9179</strain>
    </source>
</reference>
<keyword evidence="3" id="KW-0408">Iron</keyword>
<organism evidence="7 8">
    <name type="scientific">[Clostridium] fimetarium</name>
    <dbReference type="NCBI Taxonomy" id="99656"/>
    <lineage>
        <taxon>Bacteria</taxon>
        <taxon>Bacillati</taxon>
        <taxon>Bacillota</taxon>
        <taxon>Clostridia</taxon>
        <taxon>Lachnospirales</taxon>
        <taxon>Lachnospiraceae</taxon>
    </lineage>
</organism>